<sequence length="614" mass="68786">MDQSQPVADGVPFEQEYRVFSRSWGAEYTAAGEVRFRLWAPAVETVSLRLADELVPMMPTGAGWFELLVNNLAPGTPYAFILPDGMAVPDPAGRGLESDVHGSSVLVDPTAYRWRHGAWSGRPWSEAVIYELHVGTFTEEGTFEAAAKKLAVLADLGITMIELMPVAAFGGARGWGYDGVLLYTPHPAYGTPDDMKSFIDTAHGLGLMVMLDVVYNHFGIDGNYLDVYAPAFFLGEGTPWGPRPDVSQDATRDFMIENALYWIEEFALDGLRLDAADQIEQDKESVQFTEDLALRVRQMFPERHVHLVVEDNRNITRLHERAEDNSTPLYDGVWNDGYHHLVHAWATAEHCGHYRAFSTNFWPRIAKTLATGFALQGERADGKGDELLGEPSGHLPPVTFVNFLQNHDQVGNRGRGERLWSLIEEDLGERLLTMLLLAPQIPLLFMGDEFRSKGRFFFFRDYPEALRETDPEERLQQARDFGTDDMSTDEIRDPNAPATFATSKLQWEEAETETGRAARAAFRALLEKRRRHLMPLLENVGGDVGHVLLAEDGRLAIDWQLGEFRWQLRGNFGESRITLPPTHGKTVHVHPPSAEADIRDLSEFPPGSLIVVCG</sequence>
<keyword evidence="16" id="KW-0614">Plasmid</keyword>
<feature type="domain" description="Glycosyl hydrolase family 13 catalytic" evidence="15">
    <location>
        <begin position="80"/>
        <end position="492"/>
    </location>
</feature>
<dbReference type="InterPro" id="IPR013783">
    <property type="entry name" value="Ig-like_fold"/>
</dbReference>
<evidence type="ECO:0000256" key="14">
    <source>
        <dbReference type="PIRNR" id="PIRNR006337"/>
    </source>
</evidence>
<organism evidence="16 17">
    <name type="scientific">Peteryoungia algae</name>
    <dbReference type="NCBI Taxonomy" id="2919917"/>
    <lineage>
        <taxon>Bacteria</taxon>
        <taxon>Pseudomonadati</taxon>
        <taxon>Pseudomonadota</taxon>
        <taxon>Alphaproteobacteria</taxon>
        <taxon>Hyphomicrobiales</taxon>
        <taxon>Rhizobiaceae</taxon>
        <taxon>Peteryoungia</taxon>
    </lineage>
</organism>
<keyword evidence="6" id="KW-0963">Cytoplasm</keyword>
<evidence type="ECO:0000256" key="11">
    <source>
        <dbReference type="ARBA" id="ARBA00033284"/>
    </source>
</evidence>
<evidence type="ECO:0000256" key="9">
    <source>
        <dbReference type="ARBA" id="ARBA00023295"/>
    </source>
</evidence>
<evidence type="ECO:0000256" key="1">
    <source>
        <dbReference type="ARBA" id="ARBA00004496"/>
    </source>
</evidence>
<evidence type="ECO:0000256" key="10">
    <source>
        <dbReference type="ARBA" id="ARBA00032057"/>
    </source>
</evidence>
<evidence type="ECO:0000259" key="15">
    <source>
        <dbReference type="SMART" id="SM00642"/>
    </source>
</evidence>
<comment type="catalytic activity">
    <reaction evidence="12 14">
        <text>hydrolysis of (1-&gt;4)-alpha-D-glucosidic linkage in 4-alpha-D-[(1-&gt;4)-alpha-D-glucanosyl]n trehalose to yield trehalose and (1-&gt;4)-alpha-D-glucan.</text>
        <dbReference type="EC" id="3.2.1.141"/>
    </reaction>
</comment>
<proteinExistence type="inferred from homology"/>
<reference evidence="16 17" key="1">
    <citation type="submission" date="2022-03" db="EMBL/GenBank/DDBJ databases">
        <title>Rhizobium SSM4.3 sp. nov., isolated from Sediment (Gouqi Island).</title>
        <authorList>
            <person name="Chen G."/>
        </authorList>
    </citation>
    <scope>NUCLEOTIDE SEQUENCE [LARGE SCALE GENOMIC DNA]</scope>
    <source>
        <strain evidence="16 17">SSM4.3</strain>
        <plasmid evidence="16">unnamed</plasmid>
    </source>
</reference>
<dbReference type="Gene3D" id="2.60.40.1180">
    <property type="entry name" value="Golgi alpha-mannosidase II"/>
    <property type="match status" value="1"/>
</dbReference>
<evidence type="ECO:0000313" key="17">
    <source>
        <dbReference type="Proteomes" id="UP001522662"/>
    </source>
</evidence>
<evidence type="ECO:0000256" key="13">
    <source>
        <dbReference type="NCBIfam" id="TIGR02402"/>
    </source>
</evidence>
<evidence type="ECO:0000256" key="5">
    <source>
        <dbReference type="ARBA" id="ARBA00015938"/>
    </source>
</evidence>
<evidence type="ECO:0000256" key="6">
    <source>
        <dbReference type="ARBA" id="ARBA00022490"/>
    </source>
</evidence>
<dbReference type="Gene3D" id="1.10.10.760">
    <property type="entry name" value="E-set domains of sugar-utilizing enzymes"/>
    <property type="match status" value="1"/>
</dbReference>
<comment type="subcellular location">
    <subcellularLocation>
        <location evidence="1">Cytoplasm</location>
    </subcellularLocation>
</comment>
<dbReference type="InterPro" id="IPR014756">
    <property type="entry name" value="Ig_E-set"/>
</dbReference>
<dbReference type="InterPro" id="IPR012768">
    <property type="entry name" value="Trehalose_TreZ"/>
</dbReference>
<comment type="caution">
    <text evidence="16">The sequence shown here is derived from an EMBL/GenBank/DDBJ whole genome shotgun (WGS) entry which is preliminary data.</text>
</comment>
<dbReference type="InterPro" id="IPR006047">
    <property type="entry name" value="GH13_cat_dom"/>
</dbReference>
<keyword evidence="7 14" id="KW-0378">Hydrolase</keyword>
<dbReference type="Gene3D" id="2.60.40.10">
    <property type="entry name" value="Immunoglobulins"/>
    <property type="match status" value="1"/>
</dbReference>
<dbReference type="PIRSF" id="PIRSF006337">
    <property type="entry name" value="Trehalose_TreZ"/>
    <property type="match status" value="1"/>
</dbReference>
<comment type="similarity">
    <text evidence="3 14">Belongs to the glycosyl hydrolase 13 family.</text>
</comment>
<dbReference type="PANTHER" id="PTHR43651:SF11">
    <property type="entry name" value="MALTO-OLIGOSYLTREHALOSE TREHALOHYDROLASE"/>
    <property type="match status" value="1"/>
</dbReference>
<dbReference type="CDD" id="cd02853">
    <property type="entry name" value="E_set_MTHase_like_N"/>
    <property type="match status" value="1"/>
</dbReference>
<dbReference type="InterPro" id="IPR017853">
    <property type="entry name" value="GH"/>
</dbReference>
<evidence type="ECO:0000256" key="2">
    <source>
        <dbReference type="ARBA" id="ARBA00005199"/>
    </source>
</evidence>
<dbReference type="Gene3D" id="3.20.20.80">
    <property type="entry name" value="Glycosidases"/>
    <property type="match status" value="1"/>
</dbReference>
<evidence type="ECO:0000256" key="8">
    <source>
        <dbReference type="ARBA" id="ARBA00023277"/>
    </source>
</evidence>
<dbReference type="PANTHER" id="PTHR43651">
    <property type="entry name" value="1,4-ALPHA-GLUCAN-BRANCHING ENZYME"/>
    <property type="match status" value="1"/>
</dbReference>
<dbReference type="SMART" id="SM00642">
    <property type="entry name" value="Aamy"/>
    <property type="match status" value="1"/>
</dbReference>
<evidence type="ECO:0000256" key="4">
    <source>
        <dbReference type="ARBA" id="ARBA00012268"/>
    </source>
</evidence>
<dbReference type="Pfam" id="PF00128">
    <property type="entry name" value="Alpha-amylase"/>
    <property type="match status" value="1"/>
</dbReference>
<dbReference type="EMBL" id="JALAYX010000001">
    <property type="protein sequence ID" value="MCJ8237296.1"/>
    <property type="molecule type" value="Genomic_DNA"/>
</dbReference>
<dbReference type="SUPFAM" id="SSF81296">
    <property type="entry name" value="E set domains"/>
    <property type="match status" value="1"/>
</dbReference>
<dbReference type="NCBIfam" id="TIGR02402">
    <property type="entry name" value="trehalose_TreZ"/>
    <property type="match status" value="1"/>
</dbReference>
<gene>
    <name evidence="16" type="primary">treZ</name>
    <name evidence="16" type="ORF">MKJ03_03090</name>
</gene>
<keyword evidence="9 14" id="KW-0326">Glycosidase</keyword>
<dbReference type="EC" id="3.2.1.141" evidence="4 13"/>
<evidence type="ECO:0000256" key="7">
    <source>
        <dbReference type="ARBA" id="ARBA00022801"/>
    </source>
</evidence>
<name>A0ABT0CVU7_9HYPH</name>
<dbReference type="SUPFAM" id="SSF51445">
    <property type="entry name" value="(Trans)glycosidases"/>
    <property type="match status" value="1"/>
</dbReference>
<dbReference type="RefSeq" id="WP_245134712.1">
    <property type="nucleotide sequence ID" value="NZ_CP128477.1"/>
</dbReference>
<dbReference type="InterPro" id="IPR013780">
    <property type="entry name" value="Glyco_hydro_b"/>
</dbReference>
<dbReference type="CDD" id="cd11325">
    <property type="entry name" value="AmyAc_GTHase"/>
    <property type="match status" value="1"/>
</dbReference>
<protein>
    <recommendedName>
        <fullName evidence="5 13">Malto-oligosyltrehalose trehalohydrolase</fullName>
        <shortName evidence="14">MTHase</shortName>
        <ecNumber evidence="4 13">3.2.1.141</ecNumber>
    </recommendedName>
    <alternativeName>
        <fullName evidence="11 14">4-alpha-D-((1-&gt;4)-alpha-D-glucano)trehalose trehalohydrolase</fullName>
    </alternativeName>
    <alternativeName>
        <fullName evidence="10 14">Maltooligosyl trehalose trehalohydrolase</fullName>
    </alternativeName>
</protein>
<comment type="pathway">
    <text evidence="2 14">Glycan biosynthesis; trehalose biosynthesis.</text>
</comment>
<dbReference type="InterPro" id="IPR044901">
    <property type="entry name" value="Trehalose_TreZ_E-set_sf"/>
</dbReference>
<dbReference type="Proteomes" id="UP001522662">
    <property type="component" value="Unassembled WGS sequence"/>
</dbReference>
<accession>A0ABT0CVU7</accession>
<evidence type="ECO:0000256" key="12">
    <source>
        <dbReference type="ARBA" id="ARBA00034013"/>
    </source>
</evidence>
<evidence type="ECO:0000256" key="3">
    <source>
        <dbReference type="ARBA" id="ARBA00008061"/>
    </source>
</evidence>
<keyword evidence="8" id="KW-0119">Carbohydrate metabolism</keyword>
<evidence type="ECO:0000313" key="16">
    <source>
        <dbReference type="EMBL" id="MCJ8237296.1"/>
    </source>
</evidence>
<keyword evidence="17" id="KW-1185">Reference proteome</keyword>
<geneLocation type="plasmid" evidence="16">
    <name>unnamed</name>
</geneLocation>